<protein>
    <submittedName>
        <fullName evidence="1">Uncharacterized protein</fullName>
    </submittedName>
</protein>
<dbReference type="Proteomes" id="UP000002505">
    <property type="component" value="Plasmid pACHL01"/>
</dbReference>
<geneLocation type="plasmid" evidence="1 2">
    <name>pACHL01</name>
</geneLocation>
<accession>B8HJ21</accession>
<dbReference type="KEGG" id="ach:Achl_4467"/>
<name>B8HJ21_PSECP</name>
<evidence type="ECO:0000313" key="1">
    <source>
        <dbReference type="EMBL" id="ACL42418.1"/>
    </source>
</evidence>
<dbReference type="EMBL" id="CP001342">
    <property type="protein sequence ID" value="ACL42418.1"/>
    <property type="molecule type" value="Genomic_DNA"/>
</dbReference>
<keyword evidence="1" id="KW-0614">Plasmid</keyword>
<dbReference type="AlphaFoldDB" id="B8HJ21"/>
<reference evidence="1" key="1">
    <citation type="submission" date="2009-01" db="EMBL/GenBank/DDBJ databases">
        <title>Complete sequence of plasmid1 of Arthrobacter chlorophenolicus A6.</title>
        <authorList>
            <consortium name="US DOE Joint Genome Institute"/>
            <person name="Lucas S."/>
            <person name="Copeland A."/>
            <person name="Lapidus A."/>
            <person name="Glavina del Rio T."/>
            <person name="Tice H."/>
            <person name="Bruce D."/>
            <person name="Goodwin L."/>
            <person name="Pitluck S."/>
            <person name="Goltsman E."/>
            <person name="Clum A."/>
            <person name="Larimer F."/>
            <person name="Land M."/>
            <person name="Hauser L."/>
            <person name="Kyrpides N."/>
            <person name="Mikhailova N."/>
            <person name="Jansson J."/>
            <person name="Richardson P."/>
        </authorList>
    </citation>
    <scope>NUCLEOTIDE SEQUENCE [LARGE SCALE GENOMIC DNA]</scope>
    <source>
        <strain evidence="1">A6</strain>
        <plasmid evidence="1">pACHL01</plasmid>
    </source>
</reference>
<evidence type="ECO:0000313" key="2">
    <source>
        <dbReference type="Proteomes" id="UP000002505"/>
    </source>
</evidence>
<sequence>MAAMSTLTEVRPMAEIARDMRWLVSDGAYENQFFASSSWASAWLVDEAMRQHLKGDTPEVTVHLHDRLLGVLWDATSDVKDVFAATGWPKTGGNTLQLRAAVISIVKDILVSDDTPTDAPEPGISDPHTYALVCR</sequence>
<proteinExistence type="predicted"/>
<dbReference type="HOGENOM" id="CLU_1881461_0_0_11"/>
<gene>
    <name evidence="1" type="ordered locus">Achl_4467</name>
</gene>
<keyword evidence="2" id="KW-1185">Reference proteome</keyword>
<organism evidence="1 2">
    <name type="scientific">Pseudarthrobacter chlorophenolicus (strain ATCC 700700 / DSM 12829 / CIP 107037 / JCM 12360 / KCTC 9906 / NCIMB 13794 / A6)</name>
    <name type="common">Arthrobacter chlorophenolicus</name>
    <dbReference type="NCBI Taxonomy" id="452863"/>
    <lineage>
        <taxon>Bacteria</taxon>
        <taxon>Bacillati</taxon>
        <taxon>Actinomycetota</taxon>
        <taxon>Actinomycetes</taxon>
        <taxon>Micrococcales</taxon>
        <taxon>Micrococcaceae</taxon>
        <taxon>Pseudarthrobacter</taxon>
    </lineage>
</organism>